<feature type="compositionally biased region" description="Gly residues" evidence="1">
    <location>
        <begin position="190"/>
        <end position="199"/>
    </location>
</feature>
<reference evidence="2 3" key="1">
    <citation type="submission" date="2019-03" db="EMBL/GenBank/DDBJ databases">
        <title>Genomic Encyclopedia of Type Strains, Phase IV (KMG-IV): sequencing the most valuable type-strain genomes for metagenomic binning, comparative biology and taxonomic classification.</title>
        <authorList>
            <person name="Goeker M."/>
        </authorList>
    </citation>
    <scope>NUCLEOTIDE SEQUENCE [LARGE SCALE GENOMIC DNA]</scope>
    <source>
        <strain evidence="2 3">DSM 46770</strain>
    </source>
</reference>
<protein>
    <submittedName>
        <fullName evidence="2">Uncharacterized protein</fullName>
    </submittedName>
</protein>
<proteinExistence type="predicted"/>
<feature type="region of interest" description="Disordered" evidence="1">
    <location>
        <begin position="428"/>
        <end position="453"/>
    </location>
</feature>
<feature type="compositionally biased region" description="Low complexity" evidence="1">
    <location>
        <begin position="65"/>
        <end position="78"/>
    </location>
</feature>
<evidence type="ECO:0000313" key="3">
    <source>
        <dbReference type="Proteomes" id="UP000295281"/>
    </source>
</evidence>
<gene>
    <name evidence="2" type="ORF">EV190_11447</name>
</gene>
<evidence type="ECO:0000313" key="2">
    <source>
        <dbReference type="EMBL" id="TDQ50003.1"/>
    </source>
</evidence>
<dbReference type="AlphaFoldDB" id="A0A4R6UVX1"/>
<sequence>MTDKSKGEPDKANSSALSADWGSLTARPAASPDTDAGQASAPKSLRPGGTEDLSAPPPTEPGTRADAATATAADTAEAGRPQIDAVGARAVKPLAPVDASPRPGRPGSPVLAGAAIAGLLLIAAPFAVSAGVQGVSLDIVPLSGGGPAGDDEQTGDERQTGSEQDTSSDGSGTGGQGGSADQGQADSGGAPDGGGGGGVNNAPDPGPGYVPEAMEQQAGIPSSSPEDGGGSGGGEQETGGAGSNVAAGGGGDSSKGSSRTADKDDSGNGGGSQAAGGSEDADTPANGGIINDLPDVNTAGSDKEEEEERQEQSGDEEDSNQRSAPSDDSGDQEAGTFSALSDSSPSAEERQPSPSGEPSNSAPSPSGDPSPSADPSPSGAPSPSGDPSPSASPSASPSGDRYSALAGPGCATDGGAYGQAGSWYPENSTAGWATREGGHDQDGCAGGYDAIPVSGDPEHGDGQFAYWTFSPGYADAECELYVHVPDDESPLWIGEQEARYQIFPRDKAEGDAVAVFGINQSQVKGGWVQVTGFTSPAEQFTVQLTNIGENPLAGQENTSTHVAASAVRATCS</sequence>
<feature type="region of interest" description="Disordered" evidence="1">
    <location>
        <begin position="1"/>
        <end position="89"/>
    </location>
</feature>
<dbReference type="RefSeq" id="WP_133742399.1">
    <property type="nucleotide sequence ID" value="NZ_SNYN01000014.1"/>
</dbReference>
<feature type="compositionally biased region" description="Low complexity" evidence="1">
    <location>
        <begin position="387"/>
        <end position="400"/>
    </location>
</feature>
<feature type="compositionally biased region" description="Low complexity" evidence="1">
    <location>
        <begin position="161"/>
        <end position="170"/>
    </location>
</feature>
<feature type="compositionally biased region" description="Gly residues" evidence="1">
    <location>
        <begin position="171"/>
        <end position="180"/>
    </location>
</feature>
<evidence type="ECO:0000256" key="1">
    <source>
        <dbReference type="SAM" id="MobiDB-lite"/>
    </source>
</evidence>
<feature type="compositionally biased region" description="Pro residues" evidence="1">
    <location>
        <begin position="366"/>
        <end position="386"/>
    </location>
</feature>
<feature type="compositionally biased region" description="Gly residues" evidence="1">
    <location>
        <begin position="227"/>
        <end position="253"/>
    </location>
</feature>
<dbReference type="Proteomes" id="UP000295281">
    <property type="component" value="Unassembled WGS sequence"/>
</dbReference>
<keyword evidence="3" id="KW-1185">Reference proteome</keyword>
<organism evidence="2 3">
    <name type="scientific">Actinorugispora endophytica</name>
    <dbReference type="NCBI Taxonomy" id="1605990"/>
    <lineage>
        <taxon>Bacteria</taxon>
        <taxon>Bacillati</taxon>
        <taxon>Actinomycetota</taxon>
        <taxon>Actinomycetes</taxon>
        <taxon>Streptosporangiales</taxon>
        <taxon>Nocardiopsidaceae</taxon>
        <taxon>Actinorugispora</taxon>
    </lineage>
</organism>
<name>A0A4R6UVX1_9ACTN</name>
<feature type="region of interest" description="Disordered" evidence="1">
    <location>
        <begin position="137"/>
        <end position="407"/>
    </location>
</feature>
<dbReference type="EMBL" id="SNYN01000014">
    <property type="protein sequence ID" value="TDQ50003.1"/>
    <property type="molecule type" value="Genomic_DNA"/>
</dbReference>
<feature type="compositionally biased region" description="Polar residues" evidence="1">
    <location>
        <begin position="338"/>
        <end position="357"/>
    </location>
</feature>
<dbReference type="OrthoDB" id="3432217at2"/>
<accession>A0A4R6UVX1</accession>
<comment type="caution">
    <text evidence="2">The sequence shown here is derived from an EMBL/GenBank/DDBJ whole genome shotgun (WGS) entry which is preliminary data.</text>
</comment>
<feature type="compositionally biased region" description="Acidic residues" evidence="1">
    <location>
        <begin position="303"/>
        <end position="318"/>
    </location>
</feature>
<feature type="compositionally biased region" description="Basic and acidic residues" evidence="1">
    <location>
        <begin position="1"/>
        <end position="11"/>
    </location>
</feature>